<dbReference type="EMBL" id="WTYR01000001">
    <property type="protein sequence ID" value="MXP10781.1"/>
    <property type="molecule type" value="Genomic_DNA"/>
</dbReference>
<gene>
    <name evidence="3" type="ORF">GRI68_11390</name>
</gene>
<evidence type="ECO:0000256" key="1">
    <source>
        <dbReference type="SAM" id="SignalP"/>
    </source>
</evidence>
<feature type="domain" description="Phytase-like" evidence="2">
    <location>
        <begin position="63"/>
        <end position="303"/>
    </location>
</feature>
<dbReference type="Proteomes" id="UP000429229">
    <property type="component" value="Unassembled WGS sequence"/>
</dbReference>
<protein>
    <recommendedName>
        <fullName evidence="2">Phytase-like domain-containing protein</fullName>
    </recommendedName>
</protein>
<keyword evidence="1" id="KW-0732">Signal</keyword>
<dbReference type="SUPFAM" id="SSF63829">
    <property type="entry name" value="Calcium-dependent phosphotriesterase"/>
    <property type="match status" value="1"/>
</dbReference>
<sequence>MIRVFAAMALAALCIISTCTHHPDPRERARPIVTAQAYPPPRFAPDSAVDGLELYRLTSAQRGFGGFSAMAWSGDGERLVVFSDYGFALELPLTPHGDTVLKAPLQRIGTNTMRKEGRDIEAATSFGGTIWIALEHANSIVRLNSDLEPDATVSPPGMADWPANGGPEALVRLSDGSFLVLREGALGSDEEDPIEGLVFCGDPAAGASAARVRVSGADGYHPVDATATPDGRILVLLRKVRLALPIAFETRLALLDPAGFADGTARFETITQLAPPLPRDNYEGLAVREDGARWQVWLVSDDNNSHFQANWLARIAIDPERLPK</sequence>
<evidence type="ECO:0000313" key="3">
    <source>
        <dbReference type="EMBL" id="MXP10781.1"/>
    </source>
</evidence>
<comment type="caution">
    <text evidence="3">The sequence shown here is derived from an EMBL/GenBank/DDBJ whole genome shotgun (WGS) entry which is preliminary data.</text>
</comment>
<accession>A0A6I4U8W5</accession>
<keyword evidence="4" id="KW-1185">Reference proteome</keyword>
<proteinExistence type="predicted"/>
<evidence type="ECO:0000313" key="4">
    <source>
        <dbReference type="Proteomes" id="UP000429229"/>
    </source>
</evidence>
<name>A0A6I4U8W5_9SPHN</name>
<evidence type="ECO:0000259" key="2">
    <source>
        <dbReference type="Pfam" id="PF13449"/>
    </source>
</evidence>
<dbReference type="RefSeq" id="WP_160617347.1">
    <property type="nucleotide sequence ID" value="NZ_WTYR01000001.1"/>
</dbReference>
<organism evidence="3 4">
    <name type="scientific">Alteriqipengyuania halimionae</name>
    <dbReference type="NCBI Taxonomy" id="1926630"/>
    <lineage>
        <taxon>Bacteria</taxon>
        <taxon>Pseudomonadati</taxon>
        <taxon>Pseudomonadota</taxon>
        <taxon>Alphaproteobacteria</taxon>
        <taxon>Sphingomonadales</taxon>
        <taxon>Erythrobacteraceae</taxon>
        <taxon>Alteriqipengyuania</taxon>
    </lineage>
</organism>
<feature type="signal peptide" evidence="1">
    <location>
        <begin position="1"/>
        <end position="22"/>
    </location>
</feature>
<reference evidence="3 4" key="1">
    <citation type="submission" date="2019-12" db="EMBL/GenBank/DDBJ databases">
        <title>Genomic-based taxomic classification of the family Erythrobacteraceae.</title>
        <authorList>
            <person name="Xu L."/>
        </authorList>
    </citation>
    <scope>NUCLEOTIDE SEQUENCE [LARGE SCALE GENOMIC DNA]</scope>
    <source>
        <strain evidence="3 4">LMG 29519</strain>
    </source>
</reference>
<dbReference type="Pfam" id="PF13449">
    <property type="entry name" value="Phytase-like"/>
    <property type="match status" value="1"/>
</dbReference>
<dbReference type="OrthoDB" id="9798693at2"/>
<dbReference type="AlphaFoldDB" id="A0A6I4U8W5"/>
<dbReference type="InterPro" id="IPR027372">
    <property type="entry name" value="Phytase-like_dom"/>
</dbReference>
<feature type="chain" id="PRO_5026209771" description="Phytase-like domain-containing protein" evidence="1">
    <location>
        <begin position="23"/>
        <end position="324"/>
    </location>
</feature>